<dbReference type="EMBL" id="PZZN01000001">
    <property type="protein sequence ID" value="PTM47626.1"/>
    <property type="molecule type" value="Genomic_DNA"/>
</dbReference>
<sequence>MTRSRVNALKGFAISRSAPGLAMALGLALAGCAAPVATAPVGRPAIPYTSVGLERVIGQTAAGLTRLFGDPDADVREGVARKLQFQSGICVLDAYLYPAGSGEPKVTYIDARELDGSTIDRASCVAALTRRDGGR</sequence>
<name>A0A2T4YUZ5_9SPHN</name>
<evidence type="ECO:0000313" key="2">
    <source>
        <dbReference type="EMBL" id="PTM47626.1"/>
    </source>
</evidence>
<dbReference type="AlphaFoldDB" id="A0A2T4YUZ5"/>
<gene>
    <name evidence="2" type="ORF">C8J24_1025</name>
</gene>
<comment type="caution">
    <text evidence="2">The sequence shown here is derived from an EMBL/GenBank/DDBJ whole genome shotgun (WGS) entry which is preliminary data.</text>
</comment>
<organism evidence="2 3">
    <name type="scientific">Sphingomonas aerolata</name>
    <dbReference type="NCBI Taxonomy" id="185951"/>
    <lineage>
        <taxon>Bacteria</taxon>
        <taxon>Pseudomonadati</taxon>
        <taxon>Pseudomonadota</taxon>
        <taxon>Alphaproteobacteria</taxon>
        <taxon>Sphingomonadales</taxon>
        <taxon>Sphingomonadaceae</taxon>
        <taxon>Sphingomonas</taxon>
    </lineage>
</organism>
<protein>
    <submittedName>
        <fullName evidence="2">Uncharacterized protein</fullName>
    </submittedName>
</protein>
<keyword evidence="1" id="KW-0732">Signal</keyword>
<proteinExistence type="predicted"/>
<evidence type="ECO:0000256" key="1">
    <source>
        <dbReference type="SAM" id="SignalP"/>
    </source>
</evidence>
<keyword evidence="3" id="KW-1185">Reference proteome</keyword>
<reference evidence="2 3" key="1">
    <citation type="submission" date="2018-04" db="EMBL/GenBank/DDBJ databases">
        <title>Genomic Encyclopedia of Type Strains, Phase III (KMG-III): the genomes of soil and plant-associated and newly described type strains.</title>
        <authorList>
            <person name="Whitman W."/>
        </authorList>
    </citation>
    <scope>NUCLEOTIDE SEQUENCE [LARGE SCALE GENOMIC DNA]</scope>
    <source>
        <strain evidence="2 3">NW12</strain>
    </source>
</reference>
<feature type="signal peptide" evidence="1">
    <location>
        <begin position="1"/>
        <end position="33"/>
    </location>
</feature>
<dbReference type="PROSITE" id="PS51257">
    <property type="entry name" value="PROKAR_LIPOPROTEIN"/>
    <property type="match status" value="1"/>
</dbReference>
<feature type="chain" id="PRO_5015629448" evidence="1">
    <location>
        <begin position="34"/>
        <end position="135"/>
    </location>
</feature>
<evidence type="ECO:0000313" key="3">
    <source>
        <dbReference type="Proteomes" id="UP000240996"/>
    </source>
</evidence>
<accession>A0A2T4YUZ5</accession>
<dbReference type="Proteomes" id="UP000240996">
    <property type="component" value="Unassembled WGS sequence"/>
</dbReference>